<comment type="caution">
    <text evidence="9">The sequence shown here is derived from an EMBL/GenBank/DDBJ whole genome shotgun (WGS) entry which is preliminary data.</text>
</comment>
<dbReference type="GO" id="GO:0005886">
    <property type="term" value="C:plasma membrane"/>
    <property type="evidence" value="ECO:0007669"/>
    <property type="project" value="UniProtKB-SubCell"/>
</dbReference>
<evidence type="ECO:0000256" key="4">
    <source>
        <dbReference type="ARBA" id="ARBA00022692"/>
    </source>
</evidence>
<evidence type="ECO:0000313" key="10">
    <source>
        <dbReference type="Proteomes" id="UP000247150"/>
    </source>
</evidence>
<evidence type="ECO:0000256" key="3">
    <source>
        <dbReference type="ARBA" id="ARBA00022475"/>
    </source>
</evidence>
<feature type="transmembrane region" description="Helical" evidence="7">
    <location>
        <begin position="94"/>
        <end position="115"/>
    </location>
</feature>
<feature type="transmembrane region" description="Helical" evidence="7">
    <location>
        <begin position="7"/>
        <end position="31"/>
    </location>
</feature>
<feature type="transmembrane region" description="Helical" evidence="7">
    <location>
        <begin position="68"/>
        <end position="88"/>
    </location>
</feature>
<evidence type="ECO:0000256" key="1">
    <source>
        <dbReference type="ARBA" id="ARBA00004651"/>
    </source>
</evidence>
<dbReference type="InterPro" id="IPR000620">
    <property type="entry name" value="EamA_dom"/>
</dbReference>
<evidence type="ECO:0000256" key="5">
    <source>
        <dbReference type="ARBA" id="ARBA00022989"/>
    </source>
</evidence>
<keyword evidence="6 7" id="KW-0472">Membrane</keyword>
<name>A0A2V2ZKS1_9BACI</name>
<dbReference type="RefSeq" id="WP_258309708.1">
    <property type="nucleotide sequence ID" value="NZ_QGTW01000015.1"/>
</dbReference>
<dbReference type="InterPro" id="IPR050638">
    <property type="entry name" value="AA-Vitamin_Transporters"/>
</dbReference>
<feature type="transmembrane region" description="Helical" evidence="7">
    <location>
        <begin position="37"/>
        <end position="56"/>
    </location>
</feature>
<comment type="subcellular location">
    <subcellularLocation>
        <location evidence="1">Cell membrane</location>
        <topology evidence="1">Multi-pass membrane protein</topology>
    </subcellularLocation>
</comment>
<evidence type="ECO:0000256" key="6">
    <source>
        <dbReference type="ARBA" id="ARBA00023136"/>
    </source>
</evidence>
<evidence type="ECO:0000256" key="2">
    <source>
        <dbReference type="ARBA" id="ARBA00007362"/>
    </source>
</evidence>
<keyword evidence="4 7" id="KW-0812">Transmembrane</keyword>
<proteinExistence type="inferred from homology"/>
<keyword evidence="3" id="KW-1003">Cell membrane</keyword>
<feature type="transmembrane region" description="Helical" evidence="7">
    <location>
        <begin position="122"/>
        <end position="141"/>
    </location>
</feature>
<gene>
    <name evidence="9" type="ORF">DFO73_115112</name>
</gene>
<reference evidence="9 10" key="1">
    <citation type="submission" date="2018-05" db="EMBL/GenBank/DDBJ databases">
        <title>Freshwater and sediment microbial communities from various areas in North America, analyzing microbe dynamics in response to fracking.</title>
        <authorList>
            <person name="Lamendella R."/>
        </authorList>
    </citation>
    <scope>NUCLEOTIDE SEQUENCE [LARGE SCALE GENOMIC DNA]</scope>
    <source>
        <strain evidence="9 10">15_TX</strain>
    </source>
</reference>
<dbReference type="EMBL" id="QGTW01000015">
    <property type="protein sequence ID" value="PWW20533.1"/>
    <property type="molecule type" value="Genomic_DNA"/>
</dbReference>
<feature type="domain" description="EamA" evidence="8">
    <location>
        <begin position="151"/>
        <end position="286"/>
    </location>
</feature>
<feature type="transmembrane region" description="Helical" evidence="7">
    <location>
        <begin position="246"/>
        <end position="265"/>
    </location>
</feature>
<evidence type="ECO:0000259" key="8">
    <source>
        <dbReference type="Pfam" id="PF00892"/>
    </source>
</evidence>
<accession>A0A2V2ZKS1</accession>
<organism evidence="9 10">
    <name type="scientific">Cytobacillus oceanisediminis</name>
    <dbReference type="NCBI Taxonomy" id="665099"/>
    <lineage>
        <taxon>Bacteria</taxon>
        <taxon>Bacillati</taxon>
        <taxon>Bacillota</taxon>
        <taxon>Bacilli</taxon>
        <taxon>Bacillales</taxon>
        <taxon>Bacillaceae</taxon>
        <taxon>Cytobacillus</taxon>
    </lineage>
</organism>
<feature type="transmembrane region" description="Helical" evidence="7">
    <location>
        <begin position="271"/>
        <end position="291"/>
    </location>
</feature>
<dbReference type="PANTHER" id="PTHR32322">
    <property type="entry name" value="INNER MEMBRANE TRANSPORTER"/>
    <property type="match status" value="1"/>
</dbReference>
<feature type="domain" description="EamA" evidence="8">
    <location>
        <begin position="10"/>
        <end position="138"/>
    </location>
</feature>
<dbReference type="PANTHER" id="PTHR32322:SF18">
    <property type="entry name" value="S-ADENOSYLMETHIONINE_S-ADENOSYLHOMOCYSTEINE TRANSPORTER"/>
    <property type="match status" value="1"/>
</dbReference>
<feature type="transmembrane region" description="Helical" evidence="7">
    <location>
        <begin position="181"/>
        <end position="201"/>
    </location>
</feature>
<dbReference type="InterPro" id="IPR037185">
    <property type="entry name" value="EmrE-like"/>
</dbReference>
<comment type="similarity">
    <text evidence="2">Belongs to the EamA transporter family.</text>
</comment>
<dbReference type="SUPFAM" id="SSF103481">
    <property type="entry name" value="Multidrug resistance efflux transporter EmrE"/>
    <property type="match status" value="2"/>
</dbReference>
<dbReference type="Pfam" id="PF00892">
    <property type="entry name" value="EamA"/>
    <property type="match status" value="2"/>
</dbReference>
<sequence>MKNLQTYFILTFIMATWGLNVSIIKILVSYFPPVTITSLRILAAGLSVFIILGAMGKVRKPSFREMKFIVFGGLLSVVSHHLLLAIGLTQTSAVNGGLILGAGPLLTAILSTIILRNKPTGLQVLGFLLGGAGVTFIVLSGGKGVSSLSQGDFYVFLSILSQAFSFIVISKASKTLDPRLLTGYMLIFGGVILFALGSFMEPGGLKGMSEAPAYVWAAFAASAVLATAVGHMVYNTAISKIGPAEASIFLNLNTFFSLAGSALILGEVITVNHLLGLVLIVAGVLFGSGALDELVIRQRRKRHSHHI</sequence>
<feature type="transmembrane region" description="Helical" evidence="7">
    <location>
        <begin position="153"/>
        <end position="169"/>
    </location>
</feature>
<feature type="transmembrane region" description="Helical" evidence="7">
    <location>
        <begin position="213"/>
        <end position="234"/>
    </location>
</feature>
<protein>
    <submittedName>
        <fullName evidence="9">Drug/metabolite transporter (DMT)-like permease</fullName>
    </submittedName>
</protein>
<evidence type="ECO:0000313" key="9">
    <source>
        <dbReference type="EMBL" id="PWW20533.1"/>
    </source>
</evidence>
<dbReference type="AlphaFoldDB" id="A0A2V2ZKS1"/>
<evidence type="ECO:0000256" key="7">
    <source>
        <dbReference type="SAM" id="Phobius"/>
    </source>
</evidence>
<dbReference type="Proteomes" id="UP000247150">
    <property type="component" value="Unassembled WGS sequence"/>
</dbReference>
<keyword evidence="5 7" id="KW-1133">Transmembrane helix</keyword>